<dbReference type="Proteomes" id="UP000664815">
    <property type="component" value="Unassembled WGS sequence"/>
</dbReference>
<evidence type="ECO:0000313" key="2">
    <source>
        <dbReference type="Proteomes" id="UP000664815"/>
    </source>
</evidence>
<feature type="non-terminal residue" evidence="1">
    <location>
        <position position="1"/>
    </location>
</feature>
<evidence type="ECO:0000313" key="1">
    <source>
        <dbReference type="EMBL" id="MBN8798467.1"/>
    </source>
</evidence>
<proteinExistence type="predicted"/>
<reference evidence="1" key="1">
    <citation type="submission" date="2021-02" db="EMBL/GenBank/DDBJ databases">
        <title>Thiocyanate and organic carbon inputs drive convergent selection for specific autotrophic Afipia and Thiobacillus strains within complex microbiomes.</title>
        <authorList>
            <person name="Huddy R.J."/>
            <person name="Sachdeva R."/>
            <person name="Kadzinga F."/>
            <person name="Kantor R.S."/>
            <person name="Harrison S.T.L."/>
            <person name="Banfield J.F."/>
        </authorList>
    </citation>
    <scope>NUCLEOTIDE SEQUENCE</scope>
    <source>
        <strain evidence="1">SCN18_10_11_15_R1_P_69_7</strain>
    </source>
</reference>
<comment type="caution">
    <text evidence="1">The sequence shown here is derived from an EMBL/GenBank/DDBJ whole genome shotgun (WGS) entry which is preliminary data.</text>
</comment>
<gene>
    <name evidence="1" type="ORF">J0H45_03770</name>
</gene>
<name>A0A9D8KWG3_9GAMM</name>
<accession>A0A9D8KWG3</accession>
<organism evidence="1 2">
    <name type="scientific">Stenotrophomonas nitritireducens</name>
    <dbReference type="NCBI Taxonomy" id="83617"/>
    <lineage>
        <taxon>Bacteria</taxon>
        <taxon>Pseudomonadati</taxon>
        <taxon>Pseudomonadota</taxon>
        <taxon>Gammaproteobacteria</taxon>
        <taxon>Lysobacterales</taxon>
        <taxon>Lysobacteraceae</taxon>
        <taxon>Stenotrophomonas</taxon>
    </lineage>
</organism>
<protein>
    <submittedName>
        <fullName evidence="1">Uncharacterized protein</fullName>
    </submittedName>
</protein>
<dbReference type="EMBL" id="JAFKMG010000365">
    <property type="protein sequence ID" value="MBN8798467.1"/>
    <property type="molecule type" value="Genomic_DNA"/>
</dbReference>
<sequence>AIALATDVSYEWLATGRGEPSLREDWTPAADAELVDDPVERRLLHAFRHARSATRRMVLQMLEASTTSRT</sequence>
<dbReference type="AlphaFoldDB" id="A0A9D8KWG3"/>